<feature type="compositionally biased region" description="Low complexity" evidence="1">
    <location>
        <begin position="234"/>
        <end position="249"/>
    </location>
</feature>
<feature type="compositionally biased region" description="Low complexity" evidence="1">
    <location>
        <begin position="145"/>
        <end position="170"/>
    </location>
</feature>
<feature type="compositionally biased region" description="Basic and acidic residues" evidence="1">
    <location>
        <begin position="215"/>
        <end position="224"/>
    </location>
</feature>
<dbReference type="EMBL" id="JH711581">
    <property type="protein sequence ID" value="EIW78882.1"/>
    <property type="molecule type" value="Genomic_DNA"/>
</dbReference>
<sequence>MGSAISSITASQVVFVTLICGALTYRHYLKNPAFQQTVHQAISSGEPSLSSNAGAGTGGRKKKAKKGTDAGAGVEAVEGTKPTIVAFPRVVPGELSPPSDADQTEGDTASASEPAAKTKKAKKKKSKGPAASVTDVATPGAAGTKSSASGEPEKSAAPAAAARPPKGSKSTATPAVAGTSQKTQPKEQQPPPQAYDTDSSWTRVEPSRKSKRTKGKTEGDDDTKQQLGVATDFTTSDTGASGASGAGDSPVTERTDDEFPVVGTSSGVSSENRRTFAEKMLPKPRKTGVDDMLEQSDYPTIARVMKIKPGPGEQPPAGFSWQDYEDVEPISNTGTAQTDGDAGDDEGEWGVVKSKSRTKPSREASTSSAPAAQKAPETMTKKQRQNANRRAAEKTAKADAEAERIARQAQHKRDVERERIIEQAHKSGSGSRSVSGGMSASVDSRGKMVFD</sequence>
<feature type="region of interest" description="Disordered" evidence="1">
    <location>
        <begin position="306"/>
        <end position="451"/>
    </location>
</feature>
<keyword evidence="3" id="KW-1185">Reference proteome</keyword>
<proteinExistence type="predicted"/>
<accession>A0A5M3MI46</accession>
<protein>
    <submittedName>
        <fullName evidence="2">Uncharacterized protein</fullName>
    </submittedName>
</protein>
<dbReference type="OrthoDB" id="2564465at2759"/>
<reference evidence="3" key="1">
    <citation type="journal article" date="2012" name="Science">
        <title>The Paleozoic origin of enzymatic lignin decomposition reconstructed from 31 fungal genomes.</title>
        <authorList>
            <person name="Floudas D."/>
            <person name="Binder M."/>
            <person name="Riley R."/>
            <person name="Barry K."/>
            <person name="Blanchette R.A."/>
            <person name="Henrissat B."/>
            <person name="Martinez A.T."/>
            <person name="Otillar R."/>
            <person name="Spatafora J.W."/>
            <person name="Yadav J.S."/>
            <person name="Aerts A."/>
            <person name="Benoit I."/>
            <person name="Boyd A."/>
            <person name="Carlson A."/>
            <person name="Copeland A."/>
            <person name="Coutinho P.M."/>
            <person name="de Vries R.P."/>
            <person name="Ferreira P."/>
            <person name="Findley K."/>
            <person name="Foster B."/>
            <person name="Gaskell J."/>
            <person name="Glotzer D."/>
            <person name="Gorecki P."/>
            <person name="Heitman J."/>
            <person name="Hesse C."/>
            <person name="Hori C."/>
            <person name="Igarashi K."/>
            <person name="Jurgens J.A."/>
            <person name="Kallen N."/>
            <person name="Kersten P."/>
            <person name="Kohler A."/>
            <person name="Kuees U."/>
            <person name="Kumar T.K.A."/>
            <person name="Kuo A."/>
            <person name="LaButti K."/>
            <person name="Larrondo L.F."/>
            <person name="Lindquist E."/>
            <person name="Ling A."/>
            <person name="Lombard V."/>
            <person name="Lucas S."/>
            <person name="Lundell T."/>
            <person name="Martin R."/>
            <person name="McLaughlin D.J."/>
            <person name="Morgenstern I."/>
            <person name="Morin E."/>
            <person name="Murat C."/>
            <person name="Nagy L.G."/>
            <person name="Nolan M."/>
            <person name="Ohm R.A."/>
            <person name="Patyshakuliyeva A."/>
            <person name="Rokas A."/>
            <person name="Ruiz-Duenas F.J."/>
            <person name="Sabat G."/>
            <person name="Salamov A."/>
            <person name="Samejima M."/>
            <person name="Schmutz J."/>
            <person name="Slot J.C."/>
            <person name="St John F."/>
            <person name="Stenlid J."/>
            <person name="Sun H."/>
            <person name="Sun S."/>
            <person name="Syed K."/>
            <person name="Tsang A."/>
            <person name="Wiebenga A."/>
            <person name="Young D."/>
            <person name="Pisabarro A."/>
            <person name="Eastwood D.C."/>
            <person name="Martin F."/>
            <person name="Cullen D."/>
            <person name="Grigoriev I.V."/>
            <person name="Hibbett D.S."/>
        </authorList>
    </citation>
    <scope>NUCLEOTIDE SEQUENCE [LARGE SCALE GENOMIC DNA]</scope>
    <source>
        <strain evidence="3">RWD-64-598 SS2</strain>
    </source>
</reference>
<gene>
    <name evidence="2" type="ORF">CONPUDRAFT_166760</name>
</gene>
<feature type="compositionally biased region" description="Basic residues" evidence="1">
    <location>
        <begin position="117"/>
        <end position="127"/>
    </location>
</feature>
<dbReference type="OMA" id="PAREVNN"/>
<evidence type="ECO:0000256" key="1">
    <source>
        <dbReference type="SAM" id="MobiDB-lite"/>
    </source>
</evidence>
<dbReference type="GeneID" id="19205630"/>
<evidence type="ECO:0000313" key="3">
    <source>
        <dbReference type="Proteomes" id="UP000053558"/>
    </source>
</evidence>
<dbReference type="RefSeq" id="XP_007770644.1">
    <property type="nucleotide sequence ID" value="XM_007772454.1"/>
</dbReference>
<organism evidence="2 3">
    <name type="scientific">Coniophora puteana (strain RWD-64-598)</name>
    <name type="common">Brown rot fungus</name>
    <dbReference type="NCBI Taxonomy" id="741705"/>
    <lineage>
        <taxon>Eukaryota</taxon>
        <taxon>Fungi</taxon>
        <taxon>Dikarya</taxon>
        <taxon>Basidiomycota</taxon>
        <taxon>Agaricomycotina</taxon>
        <taxon>Agaricomycetes</taxon>
        <taxon>Agaricomycetidae</taxon>
        <taxon>Boletales</taxon>
        <taxon>Coniophorineae</taxon>
        <taxon>Coniophoraceae</taxon>
        <taxon>Coniophora</taxon>
    </lineage>
</organism>
<dbReference type="AlphaFoldDB" id="A0A5M3MI46"/>
<feature type="region of interest" description="Disordered" evidence="1">
    <location>
        <begin position="44"/>
        <end position="293"/>
    </location>
</feature>
<feature type="compositionally biased region" description="Basic and acidic residues" evidence="1">
    <location>
        <begin position="390"/>
        <end position="425"/>
    </location>
</feature>
<evidence type="ECO:0000313" key="2">
    <source>
        <dbReference type="EMBL" id="EIW78882.1"/>
    </source>
</evidence>
<dbReference type="KEGG" id="cput:CONPUDRAFT_166760"/>
<feature type="compositionally biased region" description="Basic and acidic residues" evidence="1">
    <location>
        <begin position="271"/>
        <end position="281"/>
    </location>
</feature>
<comment type="caution">
    <text evidence="2">The sequence shown here is derived from an EMBL/GenBank/DDBJ whole genome shotgun (WGS) entry which is preliminary data.</text>
</comment>
<dbReference type="Proteomes" id="UP000053558">
    <property type="component" value="Unassembled WGS sequence"/>
</dbReference>
<name>A0A5M3MI46_CONPW</name>
<feature type="compositionally biased region" description="Low complexity" evidence="1">
    <location>
        <begin position="427"/>
        <end position="441"/>
    </location>
</feature>